<dbReference type="EMBL" id="CCJX01000059">
    <property type="protein sequence ID" value="CDT12066.1"/>
    <property type="molecule type" value="Genomic_DNA"/>
</dbReference>
<gene>
    <name evidence="1" type="ORF">VCR4J5_1510139</name>
</gene>
<name>A0ABM9QPQ6_9VIBR</name>
<sequence length="31" mass="3742">MFDVEFTKSEVERLTYMLVENRWNTVFTAQG</sequence>
<proteinExistence type="predicted"/>
<protein>
    <submittedName>
        <fullName evidence="1">Uncharacterized protein</fullName>
    </submittedName>
</protein>
<comment type="caution">
    <text evidence="1">The sequence shown here is derived from an EMBL/GenBank/DDBJ whole genome shotgun (WGS) entry which is preliminary data.</text>
</comment>
<evidence type="ECO:0000313" key="2">
    <source>
        <dbReference type="Proteomes" id="UP000049077"/>
    </source>
</evidence>
<organism evidence="1 2">
    <name type="scientific">Vibrio crassostreae</name>
    <dbReference type="NCBI Taxonomy" id="246167"/>
    <lineage>
        <taxon>Bacteria</taxon>
        <taxon>Pseudomonadati</taxon>
        <taxon>Pseudomonadota</taxon>
        <taxon>Gammaproteobacteria</taxon>
        <taxon>Vibrionales</taxon>
        <taxon>Vibrionaceae</taxon>
        <taxon>Vibrio</taxon>
    </lineage>
</organism>
<dbReference type="Proteomes" id="UP000049077">
    <property type="component" value="Unassembled WGS sequence"/>
</dbReference>
<keyword evidence="2" id="KW-1185">Reference proteome</keyword>
<accession>A0ABM9QPQ6</accession>
<reference evidence="1 2" key="1">
    <citation type="submission" date="2014-06" db="EMBL/GenBank/DDBJ databases">
        <authorList>
            <person name="Le Roux F."/>
        </authorList>
    </citation>
    <scope>NUCLEOTIDE SEQUENCE [LARGE SCALE GENOMIC DNA]</scope>
    <source>
        <strain evidence="1 2">J5-4</strain>
    </source>
</reference>
<evidence type="ECO:0000313" key="1">
    <source>
        <dbReference type="EMBL" id="CDT12066.1"/>
    </source>
</evidence>